<dbReference type="AlphaFoldDB" id="A0AA35UMQ7"/>
<keyword evidence="5" id="KW-1185">Reference proteome</keyword>
<name>A0AA35UMQ7_LACSI</name>
<evidence type="ECO:0000313" key="4">
    <source>
        <dbReference type="EMBL" id="CAI9260179.1"/>
    </source>
</evidence>
<dbReference type="PANTHER" id="PTHR31623:SF70">
    <property type="entry name" value="TRANSFERASE, CHLORAMPHENICOL ACETYLTRANSFERASE-LIKE DOMAIN PROTEIN"/>
    <property type="match status" value="1"/>
</dbReference>
<keyword evidence="2" id="KW-0808">Transferase</keyword>
<dbReference type="GO" id="GO:0016746">
    <property type="term" value="F:acyltransferase activity"/>
    <property type="evidence" value="ECO:0007669"/>
    <property type="project" value="UniProtKB-KW"/>
</dbReference>
<reference evidence="4" key="1">
    <citation type="submission" date="2023-04" db="EMBL/GenBank/DDBJ databases">
        <authorList>
            <person name="Vijverberg K."/>
            <person name="Xiong W."/>
            <person name="Schranz E."/>
        </authorList>
    </citation>
    <scope>NUCLEOTIDE SEQUENCE</scope>
</reference>
<evidence type="ECO:0000256" key="2">
    <source>
        <dbReference type="ARBA" id="ARBA00022679"/>
    </source>
</evidence>
<dbReference type="InterPro" id="IPR023213">
    <property type="entry name" value="CAT-like_dom_sf"/>
</dbReference>
<organism evidence="4 5">
    <name type="scientific">Lactuca saligna</name>
    <name type="common">Willowleaf lettuce</name>
    <dbReference type="NCBI Taxonomy" id="75948"/>
    <lineage>
        <taxon>Eukaryota</taxon>
        <taxon>Viridiplantae</taxon>
        <taxon>Streptophyta</taxon>
        <taxon>Embryophyta</taxon>
        <taxon>Tracheophyta</taxon>
        <taxon>Spermatophyta</taxon>
        <taxon>Magnoliopsida</taxon>
        <taxon>eudicotyledons</taxon>
        <taxon>Gunneridae</taxon>
        <taxon>Pentapetalae</taxon>
        <taxon>asterids</taxon>
        <taxon>campanulids</taxon>
        <taxon>Asterales</taxon>
        <taxon>Asteraceae</taxon>
        <taxon>Cichorioideae</taxon>
        <taxon>Cichorieae</taxon>
        <taxon>Lactucinae</taxon>
        <taxon>Lactuca</taxon>
    </lineage>
</organism>
<evidence type="ECO:0000313" key="5">
    <source>
        <dbReference type="Proteomes" id="UP001177003"/>
    </source>
</evidence>
<keyword evidence="3" id="KW-0012">Acyltransferase</keyword>
<dbReference type="Pfam" id="PF02458">
    <property type="entry name" value="Transferase"/>
    <property type="match status" value="1"/>
</dbReference>
<evidence type="ECO:0000256" key="3">
    <source>
        <dbReference type="ARBA" id="ARBA00023315"/>
    </source>
</evidence>
<proteinExistence type="inferred from homology"/>
<dbReference type="PANTHER" id="PTHR31623">
    <property type="entry name" value="F21J9.9"/>
    <property type="match status" value="1"/>
</dbReference>
<evidence type="ECO:0000256" key="1">
    <source>
        <dbReference type="ARBA" id="ARBA00009861"/>
    </source>
</evidence>
<dbReference type="Gene3D" id="3.30.559.10">
    <property type="entry name" value="Chloramphenicol acetyltransferase-like domain"/>
    <property type="match status" value="1"/>
</dbReference>
<dbReference type="EMBL" id="OX465086">
    <property type="protein sequence ID" value="CAI9260179.1"/>
    <property type="molecule type" value="Genomic_DNA"/>
</dbReference>
<protein>
    <submittedName>
        <fullName evidence="4">Uncharacterized protein</fullName>
    </submittedName>
</protein>
<sequence>MRHESKEGQSMVLKSWSQSKFMIDSTPHAVLVSSWCKFPFYEVDFGFGKPMWVTTGSMPANNWTILIDGMGGGGIDAYVGMELKDEPYLEEALDMKVIDT</sequence>
<dbReference type="Proteomes" id="UP001177003">
    <property type="component" value="Chromosome 0"/>
</dbReference>
<comment type="similarity">
    <text evidence="1">Belongs to the plant acyltransferase family.</text>
</comment>
<gene>
    <name evidence="4" type="ORF">LSALG_LOCUS1025</name>
</gene>
<accession>A0AA35UMQ7</accession>